<dbReference type="InterPro" id="IPR055310">
    <property type="entry name" value="CEP112"/>
</dbReference>
<dbReference type="OMA" id="RMHEKEX"/>
<evidence type="ECO:0000256" key="2">
    <source>
        <dbReference type="SAM" id="MobiDB-lite"/>
    </source>
</evidence>
<feature type="coiled-coil region" evidence="1">
    <location>
        <begin position="190"/>
        <end position="261"/>
    </location>
</feature>
<keyword evidence="5" id="KW-1185">Reference proteome</keyword>
<dbReference type="PANTHER" id="PTHR18871">
    <property type="entry name" value="CENTROSOMAL PROTEIN OF 112 KDA"/>
    <property type="match status" value="1"/>
</dbReference>
<accession>A0A3Q2EFW2</accession>
<dbReference type="AlphaFoldDB" id="A0A3Q2EFW2"/>
<evidence type="ECO:0000313" key="4">
    <source>
        <dbReference type="Ensembl" id="ENSCVAP00000030619.1"/>
    </source>
</evidence>
<evidence type="ECO:0000259" key="3">
    <source>
        <dbReference type="Pfam" id="PF14846"/>
    </source>
</evidence>
<dbReference type="Pfam" id="PF14846">
    <property type="entry name" value="DUF4485"/>
    <property type="match status" value="1"/>
</dbReference>
<reference evidence="4" key="2">
    <citation type="submission" date="2025-09" db="UniProtKB">
        <authorList>
            <consortium name="Ensembl"/>
        </authorList>
    </citation>
    <scope>IDENTIFICATION</scope>
</reference>
<dbReference type="STRING" id="28743.ENSCVAP00000030619"/>
<organism evidence="4 5">
    <name type="scientific">Cyprinodon variegatus</name>
    <name type="common">Sheepshead minnow</name>
    <dbReference type="NCBI Taxonomy" id="28743"/>
    <lineage>
        <taxon>Eukaryota</taxon>
        <taxon>Metazoa</taxon>
        <taxon>Chordata</taxon>
        <taxon>Craniata</taxon>
        <taxon>Vertebrata</taxon>
        <taxon>Euteleostomi</taxon>
        <taxon>Actinopterygii</taxon>
        <taxon>Neopterygii</taxon>
        <taxon>Teleostei</taxon>
        <taxon>Neoteleostei</taxon>
        <taxon>Acanthomorphata</taxon>
        <taxon>Ovalentaria</taxon>
        <taxon>Atherinomorphae</taxon>
        <taxon>Cyprinodontiformes</taxon>
        <taxon>Cyprinodontidae</taxon>
        <taxon>Cyprinodon</taxon>
    </lineage>
</organism>
<feature type="region of interest" description="Disordered" evidence="2">
    <location>
        <begin position="598"/>
        <end position="619"/>
    </location>
</feature>
<sequence>MSKHEDLWERLDTEFDHLLLDMKPFVLKHPSKTERQCCAIWIKKLCDPTICGSVLMDRKNRNMYARLMLCMLKRGNLEAPFTTKPEPGKLKTLPAYMSIYFDEPVSSRRMEQSNRGLPHWVTGELSSLTEESLTMDLKNQPSSTPIAAHHRSVPKKLYMFVDVFSSIFGSNSITEQQMQWKTIMTRCFLCSQTEMKIKVLEAKHQEEKLKMQQRHDADVEKILDRKNHEIEEIKSVYRAKQKESEEMIRSLEKKVQSVLRESQVICESKEKRIVELKKISDQSAESIKNEWEKKFHAAVAEMEQEKFEMQKKHTESIQELLDDTNRRLAKMESEHKARSQATEQRVQEMELRVKQQSVEMEKGNELRQTVTQEKARLELHVASLSAELQEANKRIVMLQKEKEQQSDQHEENVMRLQAKHETDISHLHQEHALSAAKASEIIEDLEKNVAQFKQQLQESEYRRHQQVRDQEMKFQQEKDELQASCDKKVARTSSSDDFFTLLEMESQLDRARQSQRQQIQQADLALEQFKKQVELSSEKAYADMKLQMEKVEEDLIRSKTLREKQAKEFSQQLDALRQKYEQQVCIKLGLSHEQERMRLQQQHSAEKENLVQEHQREAGSLERQARATLQQHQQHAEEWRKRDAQTISDLEAQVSSLHEELQKVHALHKQKLAEMALLQEEERQTAALNKEASMHQLRSDMERIAKDLKRSHQQEMDATLKKVNKGAESKGKKTLKSSIVSQLIQHKQGVNCTRERGPSTICVWINSEQSVRMKPHWKEIEISNFFLK</sequence>
<protein>
    <submittedName>
        <fullName evidence="4">Centrosomal protein 112</fullName>
    </submittedName>
</protein>
<proteinExistence type="predicted"/>
<name>A0A3Q2EFW2_CYPVA</name>
<keyword evidence="1" id="KW-0175">Coiled coil</keyword>
<feature type="coiled-coil region" evidence="1">
    <location>
        <begin position="314"/>
        <end position="539"/>
    </location>
</feature>
<reference evidence="4" key="1">
    <citation type="submission" date="2025-08" db="UniProtKB">
        <authorList>
            <consortium name="Ensembl"/>
        </authorList>
    </citation>
    <scope>IDENTIFICATION</scope>
</reference>
<dbReference type="InterPro" id="IPR027831">
    <property type="entry name" value="DUF4485"/>
</dbReference>
<evidence type="ECO:0000313" key="5">
    <source>
        <dbReference type="Proteomes" id="UP000265020"/>
    </source>
</evidence>
<dbReference type="Ensembl" id="ENSCVAT00000024693.1">
    <property type="protein sequence ID" value="ENSCVAP00000030619.1"/>
    <property type="gene ID" value="ENSCVAG00000019611.1"/>
</dbReference>
<dbReference type="PANTHER" id="PTHR18871:SF2">
    <property type="entry name" value="CENTROSOMAL PROTEIN OF 112 KDA"/>
    <property type="match status" value="1"/>
</dbReference>
<dbReference type="Proteomes" id="UP000265020">
    <property type="component" value="Unassembled WGS sequence"/>
</dbReference>
<dbReference type="GeneTree" id="ENSGT00940000165440"/>
<feature type="domain" description="DUF4485" evidence="3">
    <location>
        <begin position="11"/>
        <end position="95"/>
    </location>
</feature>
<evidence type="ECO:0000256" key="1">
    <source>
        <dbReference type="SAM" id="Coils"/>
    </source>
</evidence>